<dbReference type="EMBL" id="GL377303">
    <property type="protein sequence ID" value="EFJ00498.1"/>
    <property type="molecule type" value="Genomic_DNA"/>
</dbReference>
<dbReference type="OMA" id="VPDYCYI"/>
<dbReference type="PANTHER" id="PTHR12461:SF94">
    <property type="entry name" value="JMJC DOMAIN-CONTAINING PROTEIN"/>
    <property type="match status" value="1"/>
</dbReference>
<dbReference type="eggNOG" id="KOG2132">
    <property type="taxonomic scope" value="Eukaryota"/>
</dbReference>
<dbReference type="RefSeq" id="XP_003035400.1">
    <property type="nucleotide sequence ID" value="XM_003035354.1"/>
</dbReference>
<feature type="compositionally biased region" description="Polar residues" evidence="1">
    <location>
        <begin position="128"/>
        <end position="144"/>
    </location>
</feature>
<dbReference type="PROSITE" id="PS51184">
    <property type="entry name" value="JMJC"/>
    <property type="match status" value="1"/>
</dbReference>
<dbReference type="PANTHER" id="PTHR12461">
    <property type="entry name" value="HYPOXIA-INDUCIBLE FACTOR 1 ALPHA INHIBITOR-RELATED"/>
    <property type="match status" value="1"/>
</dbReference>
<keyword evidence="4" id="KW-1185">Reference proteome</keyword>
<dbReference type="AlphaFoldDB" id="D8PTE4"/>
<name>D8PTE4_SCHCM</name>
<dbReference type="InterPro" id="IPR003347">
    <property type="entry name" value="JmjC_dom"/>
</dbReference>
<reference evidence="3 4" key="1">
    <citation type="journal article" date="2010" name="Nat. Biotechnol.">
        <title>Genome sequence of the model mushroom Schizophyllum commune.</title>
        <authorList>
            <person name="Ohm R.A."/>
            <person name="de Jong J.F."/>
            <person name="Lugones L.G."/>
            <person name="Aerts A."/>
            <person name="Kothe E."/>
            <person name="Stajich J.E."/>
            <person name="de Vries R.P."/>
            <person name="Record E."/>
            <person name="Levasseur A."/>
            <person name="Baker S.E."/>
            <person name="Bartholomew K.A."/>
            <person name="Coutinho P.M."/>
            <person name="Erdmann S."/>
            <person name="Fowler T.J."/>
            <person name="Gathman A.C."/>
            <person name="Lombard V."/>
            <person name="Henrissat B."/>
            <person name="Knabe N."/>
            <person name="Kuees U."/>
            <person name="Lilly W.W."/>
            <person name="Lindquist E."/>
            <person name="Lucas S."/>
            <person name="Magnuson J.K."/>
            <person name="Piumi F."/>
            <person name="Raudaskoski M."/>
            <person name="Salamov A."/>
            <person name="Schmutz J."/>
            <person name="Schwarze F.W.M.R."/>
            <person name="vanKuyk P.A."/>
            <person name="Horton J.S."/>
            <person name="Grigoriev I.V."/>
            <person name="Woesten H.A.B."/>
        </authorList>
    </citation>
    <scope>NUCLEOTIDE SEQUENCE [LARGE SCALE GENOMIC DNA]</scope>
    <source>
        <strain evidence="4">H4-8 / FGSC 9210</strain>
    </source>
</reference>
<dbReference type="GeneID" id="9594656"/>
<organism evidence="4">
    <name type="scientific">Schizophyllum commune (strain H4-8 / FGSC 9210)</name>
    <name type="common">Split gill fungus</name>
    <dbReference type="NCBI Taxonomy" id="578458"/>
    <lineage>
        <taxon>Eukaryota</taxon>
        <taxon>Fungi</taxon>
        <taxon>Dikarya</taxon>
        <taxon>Basidiomycota</taxon>
        <taxon>Agaricomycotina</taxon>
        <taxon>Agaricomycetes</taxon>
        <taxon>Agaricomycetidae</taxon>
        <taxon>Agaricales</taxon>
        <taxon>Schizophyllaceae</taxon>
        <taxon>Schizophyllum</taxon>
    </lineage>
</organism>
<dbReference type="InParanoid" id="D8PTE4"/>
<dbReference type="OrthoDB" id="47172at2759"/>
<evidence type="ECO:0000313" key="4">
    <source>
        <dbReference type="Proteomes" id="UP000007431"/>
    </source>
</evidence>
<feature type="region of interest" description="Disordered" evidence="1">
    <location>
        <begin position="128"/>
        <end position="159"/>
    </location>
</feature>
<protein>
    <recommendedName>
        <fullName evidence="2">JmjC domain-containing protein</fullName>
    </recommendedName>
</protein>
<feature type="domain" description="JmjC" evidence="2">
    <location>
        <begin position="251"/>
        <end position="438"/>
    </location>
</feature>
<evidence type="ECO:0000259" key="2">
    <source>
        <dbReference type="PROSITE" id="PS51184"/>
    </source>
</evidence>
<evidence type="ECO:0000256" key="1">
    <source>
        <dbReference type="SAM" id="MobiDB-lite"/>
    </source>
</evidence>
<proteinExistence type="predicted"/>
<dbReference type="HOGENOM" id="CLU_016785_0_1_1"/>
<dbReference type="Pfam" id="PF13621">
    <property type="entry name" value="Cupin_8"/>
    <property type="match status" value="1"/>
</dbReference>
<dbReference type="STRING" id="578458.D8PTE4"/>
<dbReference type="Proteomes" id="UP000007431">
    <property type="component" value="Unassembled WGS sequence"/>
</dbReference>
<evidence type="ECO:0000313" key="3">
    <source>
        <dbReference type="EMBL" id="EFJ00498.1"/>
    </source>
</evidence>
<gene>
    <name evidence="3" type="ORF">SCHCODRAFT_66214</name>
</gene>
<dbReference type="Gene3D" id="2.60.120.650">
    <property type="entry name" value="Cupin"/>
    <property type="match status" value="1"/>
</dbReference>
<accession>D8PTE4</accession>
<dbReference type="SUPFAM" id="SSF51197">
    <property type="entry name" value="Clavaminate synthase-like"/>
    <property type="match status" value="1"/>
</dbReference>
<dbReference type="InterPro" id="IPR041667">
    <property type="entry name" value="Cupin_8"/>
</dbReference>
<dbReference type="SMART" id="SM00558">
    <property type="entry name" value="JmjC"/>
    <property type="match status" value="1"/>
</dbReference>
<dbReference type="VEuPathDB" id="FungiDB:SCHCODRAFT_02682355"/>
<feature type="region of interest" description="Disordered" evidence="1">
    <location>
        <begin position="347"/>
        <end position="372"/>
    </location>
</feature>
<sequence length="438" mass="47882">MDAVAVLSVLNEAETYEGYDNAQRTIADELAGIASDSTRLFRSTQRLDDIAALAHQAMPRAGALLTGWRLIHTHACILAALADATNNAFSAIARLDKAIIISGAAGHGCLDLILDLIDDLQAPLRSTSSHPTASSVPLNTNTSPHPARLPTASSAVRELPEPPSMSAFQRLADHPFVLRGYARDWPCCAEHPWASAAYLRAATGPGRLVPVEVGQDYRAEEWSQELMPWDTFLSYLDFLDQPPKADSPRTLYLAQHDLFMQFPRLKADLLIPDYVYACVGPDDYKPPANEDRLMLNAWLGPAGTLSPAHTDPFFNFYVQVVGRKTVWLASPSASPYMYAYADSQHPASAHRSEPGSSTSDADSLKAGTGSSMLSNTSRVDVFTSDESASRREYPQFWDQVVPSASSVTLDAGDVLFFPPGWWHAMRSEATSFSVSMWF</sequence>
<dbReference type="KEGG" id="scm:SCHCO_02682355"/>